<proteinExistence type="predicted"/>
<dbReference type="AlphaFoldDB" id="A0AAU7KPA6"/>
<dbReference type="RefSeq" id="WP_249742708.1">
    <property type="nucleotide sequence ID" value="NZ_CP098827.1"/>
</dbReference>
<dbReference type="InterPro" id="IPR010982">
    <property type="entry name" value="Lambda_DNA-bd_dom_sf"/>
</dbReference>
<organism evidence="1">
    <name type="scientific">Halomonas sp. RT37</name>
    <dbReference type="NCBI Taxonomy" id="2950872"/>
    <lineage>
        <taxon>Bacteria</taxon>
        <taxon>Pseudomonadati</taxon>
        <taxon>Pseudomonadota</taxon>
        <taxon>Gammaproteobacteria</taxon>
        <taxon>Oceanospirillales</taxon>
        <taxon>Halomonadaceae</taxon>
        <taxon>Halomonas</taxon>
    </lineage>
</organism>
<reference evidence="1" key="1">
    <citation type="submission" date="2022-06" db="EMBL/GenBank/DDBJ databases">
        <title>A novel DMS-producing enzyme.</title>
        <authorList>
            <person name="Zhang Y."/>
        </authorList>
    </citation>
    <scope>NUCLEOTIDE SEQUENCE</scope>
    <source>
        <strain evidence="1">RT37</strain>
    </source>
</reference>
<dbReference type="SUPFAM" id="SSF47413">
    <property type="entry name" value="lambda repressor-like DNA-binding domains"/>
    <property type="match status" value="1"/>
</dbReference>
<name>A0AAU7KPA6_9GAMM</name>
<dbReference type="InterPro" id="IPR001387">
    <property type="entry name" value="Cro/C1-type_HTH"/>
</dbReference>
<accession>A0AAU7KPA6</accession>
<dbReference type="GO" id="GO:0003677">
    <property type="term" value="F:DNA binding"/>
    <property type="evidence" value="ECO:0007669"/>
    <property type="project" value="InterPro"/>
</dbReference>
<dbReference type="CDD" id="cd00093">
    <property type="entry name" value="HTH_XRE"/>
    <property type="match status" value="1"/>
</dbReference>
<dbReference type="EMBL" id="CP098827">
    <property type="protein sequence ID" value="XBO73180.1"/>
    <property type="molecule type" value="Genomic_DNA"/>
</dbReference>
<dbReference type="Pfam" id="PF14549">
    <property type="entry name" value="P22_Cro"/>
    <property type="match status" value="1"/>
</dbReference>
<gene>
    <name evidence="1" type="ORF">NFG58_11155</name>
</gene>
<protein>
    <submittedName>
        <fullName evidence="1">Helix-turn-helix domain-containing protein</fullName>
    </submittedName>
</protein>
<sequence>METPISRLIKHFGTQERTAEALGVSQASVSGWSSGKHGISELHALKAERLTGGAVTAVELCPRLASAA</sequence>
<dbReference type="Gene3D" id="1.10.260.40">
    <property type="entry name" value="lambda repressor-like DNA-binding domains"/>
    <property type="match status" value="1"/>
</dbReference>
<evidence type="ECO:0000313" key="1">
    <source>
        <dbReference type="EMBL" id="XBO73180.1"/>
    </source>
</evidence>